<evidence type="ECO:0000256" key="4">
    <source>
        <dbReference type="ARBA" id="ARBA00022475"/>
    </source>
</evidence>
<comment type="subcellular location">
    <subcellularLocation>
        <location evidence="1">Cell membrane</location>
        <topology evidence="1">Multi-pass membrane protein</topology>
    </subcellularLocation>
</comment>
<feature type="transmembrane region" description="Helical" evidence="8">
    <location>
        <begin position="63"/>
        <end position="83"/>
    </location>
</feature>
<evidence type="ECO:0000256" key="1">
    <source>
        <dbReference type="ARBA" id="ARBA00004651"/>
    </source>
</evidence>
<evidence type="ECO:0000313" key="9">
    <source>
        <dbReference type="EMBL" id="AEI45522.1"/>
    </source>
</evidence>
<dbReference type="PANTHER" id="PTHR30472">
    <property type="entry name" value="FERRIC ENTEROBACTIN TRANSPORT SYSTEM PERMEASE PROTEIN"/>
    <property type="match status" value="1"/>
</dbReference>
<evidence type="ECO:0000256" key="8">
    <source>
        <dbReference type="SAM" id="Phobius"/>
    </source>
</evidence>
<evidence type="ECO:0000256" key="6">
    <source>
        <dbReference type="ARBA" id="ARBA00022989"/>
    </source>
</evidence>
<name>F8FIR8_PAEMK</name>
<feature type="transmembrane region" description="Helical" evidence="8">
    <location>
        <begin position="284"/>
        <end position="302"/>
    </location>
</feature>
<protein>
    <submittedName>
        <fullName evidence="9">Transport system permease protein</fullName>
    </submittedName>
</protein>
<accession>F8FIR8</accession>
<dbReference type="CDD" id="cd06550">
    <property type="entry name" value="TM_ABC_iron-siderophores_like"/>
    <property type="match status" value="1"/>
</dbReference>
<feature type="transmembrane region" description="Helical" evidence="8">
    <location>
        <begin position="95"/>
        <end position="117"/>
    </location>
</feature>
<dbReference type="Proteomes" id="UP000006620">
    <property type="component" value="Chromosome"/>
</dbReference>
<evidence type="ECO:0000256" key="3">
    <source>
        <dbReference type="ARBA" id="ARBA00022448"/>
    </source>
</evidence>
<evidence type="ECO:0000313" key="10">
    <source>
        <dbReference type="Proteomes" id="UP000006620"/>
    </source>
</evidence>
<feature type="transmembrane region" description="Helical" evidence="8">
    <location>
        <begin position="156"/>
        <end position="176"/>
    </location>
</feature>
<dbReference type="PATRIC" id="fig|1036673.3.peg.6541"/>
<dbReference type="InterPro" id="IPR037294">
    <property type="entry name" value="ABC_BtuC-like"/>
</dbReference>
<dbReference type="SUPFAM" id="SSF81345">
    <property type="entry name" value="ABC transporter involved in vitamin B12 uptake, BtuC"/>
    <property type="match status" value="1"/>
</dbReference>
<dbReference type="RefSeq" id="WP_013920664.1">
    <property type="nucleotide sequence ID" value="NC_015690.1"/>
</dbReference>
<evidence type="ECO:0000256" key="5">
    <source>
        <dbReference type="ARBA" id="ARBA00022692"/>
    </source>
</evidence>
<keyword evidence="3" id="KW-0813">Transport</keyword>
<dbReference type="AlphaFoldDB" id="F8FIR8"/>
<keyword evidence="7 8" id="KW-0472">Membrane</keyword>
<dbReference type="GO" id="GO:0005886">
    <property type="term" value="C:plasma membrane"/>
    <property type="evidence" value="ECO:0007669"/>
    <property type="project" value="UniProtKB-SubCell"/>
</dbReference>
<feature type="transmembrane region" description="Helical" evidence="8">
    <location>
        <begin position="123"/>
        <end position="144"/>
    </location>
</feature>
<dbReference type="Pfam" id="PF01032">
    <property type="entry name" value="FecCD"/>
    <property type="match status" value="1"/>
</dbReference>
<dbReference type="PROSITE" id="PS51257">
    <property type="entry name" value="PROKAR_LIPOPROTEIN"/>
    <property type="match status" value="1"/>
</dbReference>
<dbReference type="KEGG" id="pms:KNP414_07010"/>
<evidence type="ECO:0000256" key="7">
    <source>
        <dbReference type="ARBA" id="ARBA00023136"/>
    </source>
</evidence>
<comment type="similarity">
    <text evidence="2">Belongs to the binding-protein-dependent transport system permease family. FecCD subfamily.</text>
</comment>
<keyword evidence="6 8" id="KW-1133">Transmembrane helix</keyword>
<dbReference type="InterPro" id="IPR000522">
    <property type="entry name" value="ABC_transptr_permease_BtuC"/>
</dbReference>
<dbReference type="HOGENOM" id="CLU_013016_1_2_9"/>
<evidence type="ECO:0000256" key="2">
    <source>
        <dbReference type="ARBA" id="ARBA00007935"/>
    </source>
</evidence>
<organism evidence="9 10">
    <name type="scientific">Paenibacillus mucilaginosus (strain KNP414)</name>
    <dbReference type="NCBI Taxonomy" id="1036673"/>
    <lineage>
        <taxon>Bacteria</taxon>
        <taxon>Bacillati</taxon>
        <taxon>Bacillota</taxon>
        <taxon>Bacilli</taxon>
        <taxon>Bacillales</taxon>
        <taxon>Paenibacillaceae</taxon>
        <taxon>Paenibacillus</taxon>
    </lineage>
</organism>
<dbReference type="EMBL" id="CP002869">
    <property type="protein sequence ID" value="AEI45522.1"/>
    <property type="molecule type" value="Genomic_DNA"/>
</dbReference>
<dbReference type="Gene3D" id="1.10.3470.10">
    <property type="entry name" value="ABC transporter involved in vitamin B12 uptake, BtuC"/>
    <property type="match status" value="1"/>
</dbReference>
<dbReference type="PANTHER" id="PTHR30472:SF64">
    <property type="entry name" value="IRON(3+)-HYDROXAMATE IMPORT SYSTEM PERMEASE PROTEIN FHUG"/>
    <property type="match status" value="1"/>
</dbReference>
<feature type="transmembrane region" description="Helical" evidence="8">
    <location>
        <begin position="314"/>
        <end position="333"/>
    </location>
</feature>
<gene>
    <name evidence="9" type="ordered locus">KNP414_07010</name>
</gene>
<dbReference type="GO" id="GO:0022857">
    <property type="term" value="F:transmembrane transporter activity"/>
    <property type="evidence" value="ECO:0007669"/>
    <property type="project" value="InterPro"/>
</dbReference>
<keyword evidence="5 8" id="KW-0812">Transmembrane</keyword>
<sequence>MLSFTAKGRRAWTAGAALAALSACVVLLSLNTGSMSIPPSGVLRTLLGFGSPDENLVLFEYRLPRILVTALAGIGLGLSGAILQGLSRNALADPGILGLNAGAGFGLVVFISFFSAMKGPLSLLIPLFAFGGAVLSAGLILLLAYDRRLGLTPIRLILTGIAVAAGFSALALFLSLQLDEDTYAFAARWLAGNVWGRTPEHAAALLPWIAVFGPYALLQARALNAFSLGDEVAAGIGLPVNRQRILLLLTAVALSSASVAMAGGIGFLGLLAPQLARRLAGNRHEHLLPLAGLIGLAVLVAADTAGRTLFLPSSIPAGVVVAAVGAPYFLYLLTRTK</sequence>
<proteinExistence type="inferred from homology"/>
<keyword evidence="4" id="KW-1003">Cell membrane</keyword>
<reference evidence="9 10" key="2">
    <citation type="journal article" date="2013" name="Genome Announc.">
        <title>Genome Sequence of Growth-Improving Paenibacillus mucilaginosus Strain KNP414.</title>
        <authorList>
            <person name="Lu J.J."/>
            <person name="Wang J.F."/>
            <person name="Hu X.F."/>
        </authorList>
    </citation>
    <scope>NUCLEOTIDE SEQUENCE [LARGE SCALE GENOMIC DNA]</scope>
    <source>
        <strain evidence="9 10">KNP414</strain>
    </source>
</reference>
<feature type="transmembrane region" description="Helical" evidence="8">
    <location>
        <begin position="245"/>
        <end position="272"/>
    </location>
</feature>
<dbReference type="FunFam" id="1.10.3470.10:FF:000001">
    <property type="entry name" value="Vitamin B12 ABC transporter permease BtuC"/>
    <property type="match status" value="1"/>
</dbReference>
<dbReference type="GO" id="GO:0033214">
    <property type="term" value="P:siderophore-iron import into cell"/>
    <property type="evidence" value="ECO:0007669"/>
    <property type="project" value="TreeGrafter"/>
</dbReference>
<reference evidence="10" key="1">
    <citation type="submission" date="2011-06" db="EMBL/GenBank/DDBJ databases">
        <title>Complete genome sequence of Paenibacillus mucilaginosus KNP414.</title>
        <authorList>
            <person name="Wang J."/>
            <person name="Hu S."/>
            <person name="Hu X."/>
            <person name="Zhang B."/>
            <person name="Dong D."/>
            <person name="Zhang S."/>
            <person name="Zhao K."/>
            <person name="Wu D."/>
        </authorList>
    </citation>
    <scope>NUCLEOTIDE SEQUENCE [LARGE SCALE GENOMIC DNA]</scope>
    <source>
        <strain evidence="10">KNP414</strain>
    </source>
</reference>